<dbReference type="SUPFAM" id="SSF53448">
    <property type="entry name" value="Nucleotide-diphospho-sugar transferases"/>
    <property type="match status" value="1"/>
</dbReference>
<sequence>MSSVQQPLVSIVIPCYNHENFVQHCIQSVIDQSYENIELIIIDDGSKDNSVSKIKEMLDKCKERFTHFEFRYRPNKGLTSTLNEALEWCQGEYFSVIASDDLMKEKKTEKQVYFLQENLHVAAVFGGVELINDKNEIVDIRVHPDRTYTFKEIILNKHDLPASTQMARLKLIKDIGGYNTDYKIEDWYMLLKMAKKEFDIVYMKEVFCSYRFHENNFSKNMEIMGNEMKKIIAEYKDNIFYKEALKIIYKQEFNYFKNKKDYIKAFNTLFKFFIVSVVGK</sequence>
<dbReference type="PANTHER" id="PTHR22916:SF3">
    <property type="entry name" value="UDP-GLCNAC:BETAGAL BETA-1,3-N-ACETYLGLUCOSAMINYLTRANSFERASE-LIKE PROTEIN 1"/>
    <property type="match status" value="1"/>
</dbReference>
<evidence type="ECO:0000313" key="3">
    <source>
        <dbReference type="Proteomes" id="UP000066661"/>
    </source>
</evidence>
<dbReference type="EMBL" id="LN997846">
    <property type="protein sequence ID" value="CUW33500.1"/>
    <property type="molecule type" value="Genomic_DNA"/>
</dbReference>
<proteinExistence type="predicted"/>
<dbReference type="AlphaFoldDB" id="A0A7U7KBG3"/>
<dbReference type="Pfam" id="PF00535">
    <property type="entry name" value="Glycos_transf_2"/>
    <property type="match status" value="1"/>
</dbReference>
<reference evidence="2 3" key="1">
    <citation type="submission" date="2015-12" db="EMBL/GenBank/DDBJ databases">
        <authorList>
            <person name="Wibberg D."/>
        </authorList>
    </citation>
    <scope>NUCLEOTIDE SEQUENCE [LARGE SCALE GENOMIC DNA]</scope>
    <source>
        <strain evidence="2">R2091</strain>
    </source>
</reference>
<feature type="domain" description="Glycosyltransferase 2-like" evidence="1">
    <location>
        <begin position="10"/>
        <end position="175"/>
    </location>
</feature>
<gene>
    <name evidence="2" type="ORF">ABR2091_0062</name>
</gene>
<name>A0A7U7KBG3_ACIBA</name>
<keyword evidence="2" id="KW-0808">Transferase</keyword>
<protein>
    <submittedName>
        <fullName evidence="2">Alpha-1,3-rhamnosyltransferase WapR</fullName>
    </submittedName>
</protein>
<dbReference type="InterPro" id="IPR029044">
    <property type="entry name" value="Nucleotide-diphossugar_trans"/>
</dbReference>
<dbReference type="RefSeq" id="WP_058207661.1">
    <property type="nucleotide sequence ID" value="NZ_CAUYZO010000013.1"/>
</dbReference>
<accession>A0A7U7KBG3</accession>
<dbReference type="GO" id="GO:0016758">
    <property type="term" value="F:hexosyltransferase activity"/>
    <property type="evidence" value="ECO:0007669"/>
    <property type="project" value="UniProtKB-ARBA"/>
</dbReference>
<evidence type="ECO:0000259" key="1">
    <source>
        <dbReference type="Pfam" id="PF00535"/>
    </source>
</evidence>
<dbReference type="PANTHER" id="PTHR22916">
    <property type="entry name" value="GLYCOSYLTRANSFERASE"/>
    <property type="match status" value="1"/>
</dbReference>
<organism evidence="2 3">
    <name type="scientific">Acinetobacter baumannii</name>
    <dbReference type="NCBI Taxonomy" id="470"/>
    <lineage>
        <taxon>Bacteria</taxon>
        <taxon>Pseudomonadati</taxon>
        <taxon>Pseudomonadota</taxon>
        <taxon>Gammaproteobacteria</taxon>
        <taxon>Moraxellales</taxon>
        <taxon>Moraxellaceae</taxon>
        <taxon>Acinetobacter</taxon>
        <taxon>Acinetobacter calcoaceticus/baumannii complex</taxon>
    </lineage>
</organism>
<dbReference type="InterPro" id="IPR001173">
    <property type="entry name" value="Glyco_trans_2-like"/>
</dbReference>
<dbReference type="Gene3D" id="3.90.550.10">
    <property type="entry name" value="Spore Coat Polysaccharide Biosynthesis Protein SpsA, Chain A"/>
    <property type="match status" value="1"/>
</dbReference>
<evidence type="ECO:0000313" key="2">
    <source>
        <dbReference type="EMBL" id="CUW33500.1"/>
    </source>
</evidence>
<dbReference type="Proteomes" id="UP000066661">
    <property type="component" value="Chromosome I"/>
</dbReference>